<sequence length="392" mass="41746">MMSRRRHLPLLKWALPVLVGLVPFHARAAANLDMTTEPARPGDISECYRLAGEPYAPPAYSGVAIEAIEPEAAIRACETARQAEPRDAMLTDLAARAYQARGDFETARRLYEEADRAGNAYGKANLAWFFIEGTLGETDAPRGIAMLEAAAATGNSLAQYSLGLIYREGRADVAPDPGKAVGWLEKAAAQGHAIAMYDLAIMLRDGAGVAVDEKASLSWLEKAAGLGDADSMAALGYAYEQGLGTPVDYGKAREWYARAADGQQVDAMTNLGRLYEAGEGGERDYVRAFDLYSRAAEAGNPTAMANLANLYEFGLGTDANPKQAAYWLARAIMAGNEDTLAQLLTAPEDFSAAVIEALQVFLQGRGLYAGETDGKLNPETAAALSKLPGAQP</sequence>
<keyword evidence="1" id="KW-0732">Signal</keyword>
<comment type="caution">
    <text evidence="2">The sequence shown here is derived from an EMBL/GenBank/DDBJ whole genome shotgun (WGS) entry which is preliminary data.</text>
</comment>
<dbReference type="EMBL" id="JACIEZ010000005">
    <property type="protein sequence ID" value="MBB4065648.1"/>
    <property type="molecule type" value="Genomic_DNA"/>
</dbReference>
<feature type="signal peptide" evidence="1">
    <location>
        <begin position="1"/>
        <end position="28"/>
    </location>
</feature>
<protein>
    <submittedName>
        <fullName evidence="2">TPR repeat protein</fullName>
    </submittedName>
</protein>
<dbReference type="Pfam" id="PF08238">
    <property type="entry name" value="Sel1"/>
    <property type="match status" value="6"/>
</dbReference>
<dbReference type="PANTHER" id="PTHR43628:SF1">
    <property type="entry name" value="CHITIN SYNTHASE REGULATORY FACTOR 2-RELATED"/>
    <property type="match status" value="1"/>
</dbReference>
<organism evidence="2 3">
    <name type="scientific">Gellertiella hungarica</name>
    <dbReference type="NCBI Taxonomy" id="1572859"/>
    <lineage>
        <taxon>Bacteria</taxon>
        <taxon>Pseudomonadati</taxon>
        <taxon>Pseudomonadota</taxon>
        <taxon>Alphaproteobacteria</taxon>
        <taxon>Hyphomicrobiales</taxon>
        <taxon>Rhizobiaceae</taxon>
        <taxon>Gellertiella</taxon>
    </lineage>
</organism>
<dbReference type="InterPro" id="IPR011990">
    <property type="entry name" value="TPR-like_helical_dom_sf"/>
</dbReference>
<dbReference type="AlphaFoldDB" id="A0A7W6NL84"/>
<dbReference type="InterPro" id="IPR052945">
    <property type="entry name" value="Mitotic_Regulator"/>
</dbReference>
<evidence type="ECO:0000313" key="2">
    <source>
        <dbReference type="EMBL" id="MBB4065648.1"/>
    </source>
</evidence>
<dbReference type="SUPFAM" id="SSF81901">
    <property type="entry name" value="HCP-like"/>
    <property type="match status" value="2"/>
</dbReference>
<evidence type="ECO:0000313" key="3">
    <source>
        <dbReference type="Proteomes" id="UP000528286"/>
    </source>
</evidence>
<proteinExistence type="predicted"/>
<gene>
    <name evidence="2" type="ORF">GGR23_002855</name>
</gene>
<name>A0A7W6NL84_9HYPH</name>
<keyword evidence="3" id="KW-1185">Reference proteome</keyword>
<dbReference type="RefSeq" id="WP_183366940.1">
    <property type="nucleotide sequence ID" value="NZ_JACIEZ010000005.1"/>
</dbReference>
<dbReference type="Gene3D" id="1.25.40.10">
    <property type="entry name" value="Tetratricopeptide repeat domain"/>
    <property type="match status" value="2"/>
</dbReference>
<evidence type="ECO:0000256" key="1">
    <source>
        <dbReference type="SAM" id="SignalP"/>
    </source>
</evidence>
<dbReference type="InterPro" id="IPR006597">
    <property type="entry name" value="Sel1-like"/>
</dbReference>
<dbReference type="Proteomes" id="UP000528286">
    <property type="component" value="Unassembled WGS sequence"/>
</dbReference>
<dbReference type="SMART" id="SM00671">
    <property type="entry name" value="SEL1"/>
    <property type="match status" value="6"/>
</dbReference>
<accession>A0A7W6NL84</accession>
<feature type="chain" id="PRO_5030752064" evidence="1">
    <location>
        <begin position="29"/>
        <end position="392"/>
    </location>
</feature>
<dbReference type="PANTHER" id="PTHR43628">
    <property type="entry name" value="ACTIVATOR OF C KINASE PROTEIN 1-RELATED"/>
    <property type="match status" value="1"/>
</dbReference>
<reference evidence="2 3" key="1">
    <citation type="submission" date="2020-08" db="EMBL/GenBank/DDBJ databases">
        <title>Genomic Encyclopedia of Type Strains, Phase IV (KMG-IV): sequencing the most valuable type-strain genomes for metagenomic binning, comparative biology and taxonomic classification.</title>
        <authorList>
            <person name="Goeker M."/>
        </authorList>
    </citation>
    <scope>NUCLEOTIDE SEQUENCE [LARGE SCALE GENOMIC DNA]</scope>
    <source>
        <strain evidence="2 3">DSM 29853</strain>
    </source>
</reference>